<accession>A0A0F9EGG0</accession>
<name>A0A0F9EGG0_9ZZZZ</name>
<dbReference type="AlphaFoldDB" id="A0A0F9EGG0"/>
<reference evidence="1" key="1">
    <citation type="journal article" date="2015" name="Nature">
        <title>Complex archaea that bridge the gap between prokaryotes and eukaryotes.</title>
        <authorList>
            <person name="Spang A."/>
            <person name="Saw J.H."/>
            <person name="Jorgensen S.L."/>
            <person name="Zaremba-Niedzwiedzka K."/>
            <person name="Martijn J."/>
            <person name="Lind A.E."/>
            <person name="van Eijk R."/>
            <person name="Schleper C."/>
            <person name="Guy L."/>
            <person name="Ettema T.J."/>
        </authorList>
    </citation>
    <scope>NUCLEOTIDE SEQUENCE</scope>
</reference>
<organism evidence="1">
    <name type="scientific">marine sediment metagenome</name>
    <dbReference type="NCBI Taxonomy" id="412755"/>
    <lineage>
        <taxon>unclassified sequences</taxon>
        <taxon>metagenomes</taxon>
        <taxon>ecological metagenomes</taxon>
    </lineage>
</organism>
<dbReference type="InterPro" id="IPR056209">
    <property type="entry name" value="SU10_adaptor"/>
</dbReference>
<evidence type="ECO:0000313" key="1">
    <source>
        <dbReference type="EMBL" id="KKL73059.1"/>
    </source>
</evidence>
<protein>
    <submittedName>
        <fullName evidence="1">Uncharacterized protein</fullName>
    </submittedName>
</protein>
<sequence length="235" mass="27203">MGTLTYTDIEDEVTQALGNRDDITSARKTRIINLAQIRIARAWRWEELEAIFDKTLPFTSDAEADKYIAFPDTFRDAYSVVLLDGSRSRKLSRRHTRWIDRRIAMPEHFARRRPTTYVLWRNIMELWPVQDAAYKLRARAITWPTAFVGSAAPNAVSDFDRKDDMLVALSTSWAFKTVKDDDSANSWWRIYKEMLGLAIDEEQERPDMDSLPDVGVQDSIVAPDPWADPFVRSII</sequence>
<gene>
    <name evidence="1" type="ORF">LCGC14_2078690</name>
</gene>
<dbReference type="Pfam" id="PF24175">
    <property type="entry name" value="SU10_adaptor"/>
    <property type="match status" value="1"/>
</dbReference>
<proteinExistence type="predicted"/>
<comment type="caution">
    <text evidence="1">The sequence shown here is derived from an EMBL/GenBank/DDBJ whole genome shotgun (WGS) entry which is preliminary data.</text>
</comment>
<dbReference type="EMBL" id="LAZR01025081">
    <property type="protein sequence ID" value="KKL73059.1"/>
    <property type="molecule type" value="Genomic_DNA"/>
</dbReference>